<gene>
    <name evidence="1" type="ORF">MCHLO_06506</name>
</gene>
<evidence type="ECO:0000313" key="1">
    <source>
        <dbReference type="EMBL" id="GAT49167.1"/>
    </source>
</evidence>
<dbReference type="EMBL" id="DF845277">
    <property type="protein sequence ID" value="GAT49167.1"/>
    <property type="molecule type" value="Genomic_DNA"/>
</dbReference>
<sequence>MGRLPRIQPSRATFSSSDVSIWPTATAPNPVLVRLQDGTVSSSGPETPTRGIPCADPACLPLGHRNAVRSQAIYTDVLFLSLDWRMKRLASTRPLSLPIVAKHSSLSPSPNI</sequence>
<name>A0ABQ0LDR6_MYCCL</name>
<keyword evidence="2" id="KW-1185">Reference proteome</keyword>
<proteinExistence type="predicted"/>
<protein>
    <submittedName>
        <fullName evidence="1">Uncharacterized protein</fullName>
    </submittedName>
</protein>
<accession>A0ABQ0LDR6</accession>
<dbReference type="Proteomes" id="UP000815677">
    <property type="component" value="Unassembled WGS sequence"/>
</dbReference>
<organism evidence="1 2">
    <name type="scientific">Mycena chlorophos</name>
    <name type="common">Agaric fungus</name>
    <name type="synonym">Agaricus chlorophos</name>
    <dbReference type="NCBI Taxonomy" id="658473"/>
    <lineage>
        <taxon>Eukaryota</taxon>
        <taxon>Fungi</taxon>
        <taxon>Dikarya</taxon>
        <taxon>Basidiomycota</taxon>
        <taxon>Agaricomycotina</taxon>
        <taxon>Agaricomycetes</taxon>
        <taxon>Agaricomycetidae</taxon>
        <taxon>Agaricales</taxon>
        <taxon>Marasmiineae</taxon>
        <taxon>Mycenaceae</taxon>
        <taxon>Mycena</taxon>
    </lineage>
</organism>
<reference evidence="1" key="1">
    <citation type="submission" date="2014-09" db="EMBL/GenBank/DDBJ databases">
        <title>Genome sequence of the luminous mushroom Mycena chlorophos for searching fungal bioluminescence genes.</title>
        <authorList>
            <person name="Tanaka Y."/>
            <person name="Kasuga D."/>
            <person name="Oba Y."/>
            <person name="Hase S."/>
            <person name="Sato K."/>
            <person name="Oba Y."/>
            <person name="Sakakibara Y."/>
        </authorList>
    </citation>
    <scope>NUCLEOTIDE SEQUENCE</scope>
</reference>
<evidence type="ECO:0000313" key="2">
    <source>
        <dbReference type="Proteomes" id="UP000815677"/>
    </source>
</evidence>